<feature type="transmembrane region" description="Helical" evidence="1">
    <location>
        <begin position="459"/>
        <end position="486"/>
    </location>
</feature>
<dbReference type="PRINTS" id="PR00702">
    <property type="entry name" value="ACRIFLAVINRP"/>
</dbReference>
<dbReference type="Gene3D" id="1.20.1640.10">
    <property type="entry name" value="Multidrug efflux transporter AcrB transmembrane domain"/>
    <property type="match status" value="2"/>
</dbReference>
<evidence type="ECO:0000256" key="1">
    <source>
        <dbReference type="SAM" id="Phobius"/>
    </source>
</evidence>
<feature type="transmembrane region" description="Helical" evidence="1">
    <location>
        <begin position="507"/>
        <end position="533"/>
    </location>
</feature>
<feature type="transmembrane region" description="Helical" evidence="1">
    <location>
        <begin position="330"/>
        <end position="349"/>
    </location>
</feature>
<sequence length="1021" mass="111050">MWLARSAIRRPVFTTVAVILILVMGIVSLANLQMDLLPDIQPPVGAVVASYPGANPDEVLEKVTKPLELQLGTLQGLNNIQSQTQEGVALILLEFNWSQDINQMQNDVLARINQTPLPSDVDTPNFLKFDPSAFPIMQLSVMAESQEDGQWADDVDEITQALSKLPGVASADHTGLSEQQVQVILQGNELQKWDLSQADIKDRIEASNLSQPGGIAEKGDEDLTLRVTSKLTNLKQLKALTMAVNPQNGDKITLDDVADVKLTEKEQEVITRTNQKPSVGINVFKQAGANTASVSHEVKAELDRLQADKKLQFVTIFDQGEYVDRSVTNVTNTMIGGGVLAMLVLFLFLRSYRSPLIIGVAIPVSVITTFVLMYFADFTLNMMTLGGLALGVGMLVDNAIVVIENIYRHLQRGEDPRQAAEKGAGEVASAITASTLTTIFVFVPMVFVSGIVGQLFREFALTVSFSLLASLLVSLTIIPVIASQIMKKPRKGKKPQRRWGQRAFRRTLRFALGHRFLVVLTALVLLGVGAYGISQVGTEYLPAADEGVFMIEAKLPAGTGLSKTDEVAAAMESILEKEKDIADFQLSLGTGQNENAMFGESGRNIAQFYVNAVDAEERNRSTRSIMNELRPKLAAVDPDVEVELQEQSSFEAAGAPNTLEFTLSGSAAELEEWADRVSDSLRQVDGVQEVSDSRQATQPELQVVVDREKAEEHGLAPAQVIAAVSTATRGEIVTGMDLKDGGIHDVFLRYEKSFQESPEKLEDLPIPVGDGDHVKLSEVADITVEQGPIVISRDDLQDSIQYQVQFDGTDLGTVERDVNAKLDQINLPRDMDVRFTGSAELFQDAIDDLILAAGLAVLFVFLVLSAQFESFKYPFVIILTLPLMVIGVALALYLTQTPVGVTAMIGLIVLAGIVVNNAIVLVDYINQLKQRGMASYDAIVEAGITRLRPILMTATTTILGLIPLSLGLGEGTEIQQPLAIAVIGGLVSSTILTLVVIPVVYSWFDPETRWLKKKKSEATAE</sequence>
<dbReference type="SUPFAM" id="SSF82866">
    <property type="entry name" value="Multidrug efflux transporter AcrB transmembrane domain"/>
    <property type="match status" value="2"/>
</dbReference>
<reference evidence="2 3" key="1">
    <citation type="submission" date="2018-04" db="EMBL/GenBank/DDBJ databases">
        <title>Genomic Encyclopedia of Archaeal and Bacterial Type Strains, Phase II (KMG-II): from individual species to whole genera.</title>
        <authorList>
            <person name="Goeker M."/>
        </authorList>
    </citation>
    <scope>NUCLEOTIDE SEQUENCE [LARGE SCALE GENOMIC DNA]</scope>
    <source>
        <strain evidence="2 3">DSM 45169</strain>
    </source>
</reference>
<protein>
    <submittedName>
        <fullName evidence="2">HAE1 family hydrophobic/amphiphilic exporter-1</fullName>
    </submittedName>
</protein>
<feature type="transmembrane region" description="Helical" evidence="1">
    <location>
        <begin position="978"/>
        <end position="1004"/>
    </location>
</feature>
<evidence type="ECO:0000313" key="2">
    <source>
        <dbReference type="EMBL" id="PTM56644.1"/>
    </source>
</evidence>
<dbReference type="PANTHER" id="PTHR32063">
    <property type="match status" value="1"/>
</dbReference>
<dbReference type="InterPro" id="IPR027463">
    <property type="entry name" value="AcrB_DN_DC_subdom"/>
</dbReference>
<feature type="transmembrane region" description="Helical" evidence="1">
    <location>
        <begin position="849"/>
        <end position="868"/>
    </location>
</feature>
<dbReference type="Pfam" id="PF00873">
    <property type="entry name" value="ACR_tran"/>
    <property type="match status" value="1"/>
</dbReference>
<accession>A0A2T4Z441</accession>
<keyword evidence="1" id="KW-0812">Transmembrane</keyword>
<keyword evidence="1" id="KW-0472">Membrane</keyword>
<name>A0A2T4Z441_9BACL</name>
<feature type="transmembrane region" description="Helical" evidence="1">
    <location>
        <begin position="382"/>
        <end position="407"/>
    </location>
</feature>
<keyword evidence="3" id="KW-1185">Reference proteome</keyword>
<dbReference type="InterPro" id="IPR001036">
    <property type="entry name" value="Acrflvin-R"/>
</dbReference>
<feature type="transmembrane region" description="Helical" evidence="1">
    <location>
        <begin position="427"/>
        <end position="453"/>
    </location>
</feature>
<dbReference type="GO" id="GO:0042910">
    <property type="term" value="F:xenobiotic transmembrane transporter activity"/>
    <property type="evidence" value="ECO:0007669"/>
    <property type="project" value="TreeGrafter"/>
</dbReference>
<dbReference type="Gene3D" id="3.30.70.1440">
    <property type="entry name" value="Multidrug efflux transporter AcrB pore domain"/>
    <property type="match status" value="1"/>
</dbReference>
<proteinExistence type="predicted"/>
<dbReference type="OrthoDB" id="9757876at2"/>
<dbReference type="GO" id="GO:0005886">
    <property type="term" value="C:plasma membrane"/>
    <property type="evidence" value="ECO:0007669"/>
    <property type="project" value="TreeGrafter"/>
</dbReference>
<comment type="caution">
    <text evidence="2">The sequence shown here is derived from an EMBL/GenBank/DDBJ whole genome shotgun (WGS) entry which is preliminary data.</text>
</comment>
<dbReference type="SUPFAM" id="SSF82714">
    <property type="entry name" value="Multidrug efflux transporter AcrB TolC docking domain, DN and DC subdomains"/>
    <property type="match status" value="2"/>
</dbReference>
<dbReference type="Proteomes" id="UP000241639">
    <property type="component" value="Unassembled WGS sequence"/>
</dbReference>
<dbReference type="Gene3D" id="3.30.70.1320">
    <property type="entry name" value="Multidrug efflux transporter AcrB pore domain like"/>
    <property type="match status" value="1"/>
</dbReference>
<feature type="transmembrane region" description="Helical" evidence="1">
    <location>
        <begin position="356"/>
        <end position="376"/>
    </location>
</feature>
<feature type="transmembrane region" description="Helical" evidence="1">
    <location>
        <begin position="901"/>
        <end position="926"/>
    </location>
</feature>
<feature type="transmembrane region" description="Helical" evidence="1">
    <location>
        <begin position="875"/>
        <end position="895"/>
    </location>
</feature>
<dbReference type="PANTHER" id="PTHR32063:SF0">
    <property type="entry name" value="SWARMING MOTILITY PROTEIN SWRC"/>
    <property type="match status" value="1"/>
</dbReference>
<organism evidence="2 3">
    <name type="scientific">Desmospora activa DSM 45169</name>
    <dbReference type="NCBI Taxonomy" id="1121389"/>
    <lineage>
        <taxon>Bacteria</taxon>
        <taxon>Bacillati</taxon>
        <taxon>Bacillota</taxon>
        <taxon>Bacilli</taxon>
        <taxon>Bacillales</taxon>
        <taxon>Thermoactinomycetaceae</taxon>
        <taxon>Desmospora</taxon>
    </lineage>
</organism>
<dbReference type="AlphaFoldDB" id="A0A2T4Z441"/>
<keyword evidence="1" id="KW-1133">Transmembrane helix</keyword>
<feature type="transmembrane region" description="Helical" evidence="1">
    <location>
        <begin position="12"/>
        <end position="32"/>
    </location>
</feature>
<dbReference type="SUPFAM" id="SSF82693">
    <property type="entry name" value="Multidrug efflux transporter AcrB pore domain, PN1, PN2, PC1 and PC2 subdomains"/>
    <property type="match status" value="3"/>
</dbReference>
<feature type="transmembrane region" description="Helical" evidence="1">
    <location>
        <begin position="947"/>
        <end position="966"/>
    </location>
</feature>
<gene>
    <name evidence="2" type="ORF">C8J48_2969</name>
</gene>
<dbReference type="Gene3D" id="3.30.70.1430">
    <property type="entry name" value="Multidrug efflux transporter AcrB pore domain"/>
    <property type="match status" value="2"/>
</dbReference>
<dbReference type="EMBL" id="PZZP01000002">
    <property type="protein sequence ID" value="PTM56644.1"/>
    <property type="molecule type" value="Genomic_DNA"/>
</dbReference>
<evidence type="ECO:0000313" key="3">
    <source>
        <dbReference type="Proteomes" id="UP000241639"/>
    </source>
</evidence>
<dbReference type="RefSeq" id="WP_107727963.1">
    <property type="nucleotide sequence ID" value="NZ_PZZP01000002.1"/>
</dbReference>
<dbReference type="Gene3D" id="3.30.2090.10">
    <property type="entry name" value="Multidrug efflux transporter AcrB TolC docking domain, DN and DC subdomains"/>
    <property type="match status" value="2"/>
</dbReference>